<evidence type="ECO:0000256" key="3">
    <source>
        <dbReference type="ARBA" id="ARBA00007393"/>
    </source>
</evidence>
<keyword evidence="6" id="KW-0813">Transport</keyword>
<keyword evidence="13" id="KW-0472">Membrane</keyword>
<comment type="subunit">
    <text evidence="4">Complex I is composed of 45 different subunits.</text>
</comment>
<protein>
    <recommendedName>
        <fullName evidence="5">NADH dehydrogenase [ubiquinone] 1 beta subcomplex subunit 1</fullName>
    </recommendedName>
    <alternativeName>
        <fullName evidence="15">Complex I-MNLL</fullName>
    </alternativeName>
    <alternativeName>
        <fullName evidence="14">NADH-ubiquinone oxidoreductase MNLL subunit</fullName>
    </alternativeName>
</protein>
<evidence type="ECO:0000256" key="15">
    <source>
        <dbReference type="ARBA" id="ARBA00033364"/>
    </source>
</evidence>
<accession>A0A7J5YKP1</accession>
<dbReference type="PANTHER" id="PTHR15222">
    <property type="entry name" value="NADH DEHYDROGENASE [UBIQUINONE] 1 BETA SUBCOMPLEX SUBUNIT 1"/>
    <property type="match status" value="1"/>
</dbReference>
<dbReference type="Proteomes" id="UP000518266">
    <property type="component" value="Unassembled WGS sequence"/>
</dbReference>
<sequence length="378" mass="41106">MTSLSSDTSFSSSPNRLFMARWAATAVAFWSISSSGATSMGISPSSVSSFTPSSSITPVSTFTTRMSSTPSIQASSVSLALQNCSELTRESFNRTYVCFARGVDGLLQFGRVHFDVLAEGFAGLCQVEAGLRRPANDHQLSGLHLINNLLDGVAIRATFVVYHLLSGVVDEVAGQSSRCGAVGQDDRVFGVLAPLDEEFSGEAGLEVRLAAKHHLRAGHPGQVCQTVAQRQSERVGSQPGILCSPNLVQQLSQLQHTARCIHGDQDITVTTKSLHYIGCETGGGEDKNTKGTQHYRLCTVGRVQCPLPGERRAEGHEEQTMVNFVSLAREHWVNILVPMGFVFGWYLDRLQDTKLTAFRNKSLLFGRELKPGEEVTWK</sequence>
<evidence type="ECO:0000256" key="10">
    <source>
        <dbReference type="ARBA" id="ARBA00022982"/>
    </source>
</evidence>
<evidence type="ECO:0000256" key="2">
    <source>
        <dbReference type="ARBA" id="ARBA00004298"/>
    </source>
</evidence>
<keyword evidence="11" id="KW-1133">Transmembrane helix</keyword>
<dbReference type="EMBL" id="JAAKFY010000011">
    <property type="protein sequence ID" value="KAF3850062.1"/>
    <property type="molecule type" value="Genomic_DNA"/>
</dbReference>
<dbReference type="AlphaFoldDB" id="A0A7J5YKP1"/>
<evidence type="ECO:0000256" key="4">
    <source>
        <dbReference type="ARBA" id="ARBA00011533"/>
    </source>
</evidence>
<dbReference type="OrthoDB" id="9923602at2759"/>
<name>A0A7J5YKP1_DISMA</name>
<comment type="subcellular location">
    <subcellularLocation>
        <location evidence="2">Mitochondrion inner membrane</location>
        <topology evidence="2">Single-pass membrane protein</topology>
        <orientation evidence="2">Matrix side</orientation>
    </subcellularLocation>
</comment>
<keyword evidence="9" id="KW-0999">Mitochondrion inner membrane</keyword>
<comment type="caution">
    <text evidence="16">The sequence shown here is derived from an EMBL/GenBank/DDBJ whole genome shotgun (WGS) entry which is preliminary data.</text>
</comment>
<evidence type="ECO:0000256" key="8">
    <source>
        <dbReference type="ARBA" id="ARBA00022692"/>
    </source>
</evidence>
<evidence type="ECO:0000313" key="16">
    <source>
        <dbReference type="EMBL" id="KAF3850062.1"/>
    </source>
</evidence>
<evidence type="ECO:0000256" key="1">
    <source>
        <dbReference type="ARBA" id="ARBA00003335"/>
    </source>
</evidence>
<dbReference type="Pfam" id="PF08040">
    <property type="entry name" value="NADH_oxidored"/>
    <property type="match status" value="1"/>
</dbReference>
<evidence type="ECO:0000256" key="5">
    <source>
        <dbReference type="ARBA" id="ARBA00018678"/>
    </source>
</evidence>
<dbReference type="GO" id="GO:0005743">
    <property type="term" value="C:mitochondrial inner membrane"/>
    <property type="evidence" value="ECO:0007669"/>
    <property type="project" value="UniProtKB-SubCell"/>
</dbReference>
<evidence type="ECO:0000256" key="6">
    <source>
        <dbReference type="ARBA" id="ARBA00022448"/>
    </source>
</evidence>
<reference evidence="16 17" key="1">
    <citation type="submission" date="2020-03" db="EMBL/GenBank/DDBJ databases">
        <title>Dissostichus mawsoni Genome sequencing and assembly.</title>
        <authorList>
            <person name="Park H."/>
        </authorList>
    </citation>
    <scope>NUCLEOTIDE SEQUENCE [LARGE SCALE GENOMIC DNA]</scope>
    <source>
        <strain evidence="16">DM0001</strain>
        <tissue evidence="16">Muscle</tissue>
    </source>
</reference>
<evidence type="ECO:0000256" key="13">
    <source>
        <dbReference type="ARBA" id="ARBA00023136"/>
    </source>
</evidence>
<evidence type="ECO:0000256" key="12">
    <source>
        <dbReference type="ARBA" id="ARBA00023128"/>
    </source>
</evidence>
<evidence type="ECO:0000313" key="17">
    <source>
        <dbReference type="Proteomes" id="UP000518266"/>
    </source>
</evidence>
<keyword evidence="12" id="KW-0496">Mitochondrion</keyword>
<comment type="function">
    <text evidence="1">Accessory subunit of the mitochondrial membrane respiratory chain NADH dehydrogenase (Complex I) that is believed not to be involved in catalysis. Complex I functions in the transfer of electrons from NADH to the respiratory chain. The immediate electron acceptor for the enzyme is believed to be ubiquinone.</text>
</comment>
<keyword evidence="17" id="KW-1185">Reference proteome</keyword>
<evidence type="ECO:0000256" key="11">
    <source>
        <dbReference type="ARBA" id="ARBA00022989"/>
    </source>
</evidence>
<evidence type="ECO:0000256" key="9">
    <source>
        <dbReference type="ARBA" id="ARBA00022792"/>
    </source>
</evidence>
<gene>
    <name evidence="16" type="ORF">F7725_019781</name>
</gene>
<evidence type="ECO:0000256" key="14">
    <source>
        <dbReference type="ARBA" id="ARBA00030377"/>
    </source>
</evidence>
<keyword evidence="7" id="KW-0679">Respiratory chain</keyword>
<comment type="similarity">
    <text evidence="3">Belongs to the complex I NDUFB1 subunit family.</text>
</comment>
<keyword evidence="10" id="KW-0249">Electron transport</keyword>
<evidence type="ECO:0000256" key="7">
    <source>
        <dbReference type="ARBA" id="ARBA00022660"/>
    </source>
</evidence>
<organism evidence="16 17">
    <name type="scientific">Dissostichus mawsoni</name>
    <name type="common">Antarctic cod</name>
    <dbReference type="NCBI Taxonomy" id="36200"/>
    <lineage>
        <taxon>Eukaryota</taxon>
        <taxon>Metazoa</taxon>
        <taxon>Chordata</taxon>
        <taxon>Craniata</taxon>
        <taxon>Vertebrata</taxon>
        <taxon>Euteleostomi</taxon>
        <taxon>Actinopterygii</taxon>
        <taxon>Neopterygii</taxon>
        <taxon>Teleostei</taxon>
        <taxon>Neoteleostei</taxon>
        <taxon>Acanthomorphata</taxon>
        <taxon>Eupercaria</taxon>
        <taxon>Perciformes</taxon>
        <taxon>Notothenioidei</taxon>
        <taxon>Nototheniidae</taxon>
        <taxon>Dissostichus</taxon>
    </lineage>
</organism>
<keyword evidence="8" id="KW-0812">Transmembrane</keyword>
<dbReference type="PANTHER" id="PTHR15222:SF2">
    <property type="entry name" value="NADH DEHYDROGENASE [UBIQUINONE] 1 BETA SUBCOMPLEX SUBUNIT 1"/>
    <property type="match status" value="1"/>
</dbReference>
<dbReference type="InterPro" id="IPR012575">
    <property type="entry name" value="NDUB1"/>
</dbReference>
<proteinExistence type="inferred from homology"/>